<comment type="caution">
    <text evidence="1">The sequence shown here is derived from an EMBL/GenBank/DDBJ whole genome shotgun (WGS) entry which is preliminary data.</text>
</comment>
<reference evidence="1 2" key="1">
    <citation type="journal article" date="2012" name="Genome Biol.">
        <title>Sequencing three crocodilian genomes to illuminate the evolution of archosaurs and amniotes.</title>
        <authorList>
            <person name="St John J.A."/>
            <person name="Braun E.L."/>
            <person name="Isberg S.R."/>
            <person name="Miles L.G."/>
            <person name="Chong A.Y."/>
            <person name="Gongora J."/>
            <person name="Dalzell P."/>
            <person name="Moran C."/>
            <person name="Bed'hom B."/>
            <person name="Abzhanov A."/>
            <person name="Burgess S.C."/>
            <person name="Cooksey A.M."/>
            <person name="Castoe T.A."/>
            <person name="Crawford N.G."/>
            <person name="Densmore L.D."/>
            <person name="Drew J.C."/>
            <person name="Edwards S.V."/>
            <person name="Faircloth B.C."/>
            <person name="Fujita M.K."/>
            <person name="Greenwold M.J."/>
            <person name="Hoffmann F.G."/>
            <person name="Howard J.M."/>
            <person name="Iguchi T."/>
            <person name="Janes D.E."/>
            <person name="Khan S.Y."/>
            <person name="Kohno S."/>
            <person name="de Koning A.J."/>
            <person name="Lance S.L."/>
            <person name="McCarthy F.M."/>
            <person name="McCormack J.E."/>
            <person name="Merchant M.E."/>
            <person name="Peterson D.G."/>
            <person name="Pollock D.D."/>
            <person name="Pourmand N."/>
            <person name="Raney B.J."/>
            <person name="Roessler K.A."/>
            <person name="Sanford J.R."/>
            <person name="Sawyer R.H."/>
            <person name="Schmidt C.J."/>
            <person name="Triplett E.W."/>
            <person name="Tuberville T.D."/>
            <person name="Venegas-Anaya M."/>
            <person name="Howard J.T."/>
            <person name="Jarvis E.D."/>
            <person name="Guillette L.J.Jr."/>
            <person name="Glenn T.C."/>
            <person name="Green R.E."/>
            <person name="Ray D.A."/>
        </authorList>
    </citation>
    <scope>NUCLEOTIDE SEQUENCE [LARGE SCALE GENOMIC DNA]</scope>
    <source>
        <strain evidence="1">KSC_2009_1</strain>
    </source>
</reference>
<evidence type="ECO:0000313" key="1">
    <source>
        <dbReference type="EMBL" id="KYO20162.1"/>
    </source>
</evidence>
<protein>
    <submittedName>
        <fullName evidence="1">Uncharacterized protein</fullName>
    </submittedName>
</protein>
<organism evidence="1 2">
    <name type="scientific">Alligator mississippiensis</name>
    <name type="common">American alligator</name>
    <dbReference type="NCBI Taxonomy" id="8496"/>
    <lineage>
        <taxon>Eukaryota</taxon>
        <taxon>Metazoa</taxon>
        <taxon>Chordata</taxon>
        <taxon>Craniata</taxon>
        <taxon>Vertebrata</taxon>
        <taxon>Euteleostomi</taxon>
        <taxon>Archelosauria</taxon>
        <taxon>Archosauria</taxon>
        <taxon>Crocodylia</taxon>
        <taxon>Alligatoridae</taxon>
        <taxon>Alligatorinae</taxon>
        <taxon>Alligator</taxon>
    </lineage>
</organism>
<name>A0A151M6K2_ALLMI</name>
<sequence length="209" mass="22943">MEENKGGDAVDLWTLLASLGYVDFKHRTWSCADSPVPGVGRALRFTFDSRVKDSILASSAELRSAMQNDHRVCQELRLEPAAGAVLEMAEPAKGKQNIHHYNILTLGSSHLRQPAARNRHSEQPDKKQMAAFWAGVPSIRHPGSLPLPYAPYTTVASQLQIHREGTYLHRQNASQGVTVVEFCSSPHASNQPMLLCLSGEGRKAKSHPG</sequence>
<proteinExistence type="predicted"/>
<dbReference type="AlphaFoldDB" id="A0A151M6K2"/>
<evidence type="ECO:0000313" key="2">
    <source>
        <dbReference type="Proteomes" id="UP000050525"/>
    </source>
</evidence>
<keyword evidence="2" id="KW-1185">Reference proteome</keyword>
<accession>A0A151M6K2</accession>
<dbReference type="Proteomes" id="UP000050525">
    <property type="component" value="Unassembled WGS sequence"/>
</dbReference>
<gene>
    <name evidence="1" type="ORF">Y1Q_0010732</name>
</gene>
<dbReference type="EMBL" id="AKHW03006437">
    <property type="protein sequence ID" value="KYO20162.1"/>
    <property type="molecule type" value="Genomic_DNA"/>
</dbReference>